<name>A0A7J5Y1Y2_DISMA</name>
<evidence type="ECO:0000256" key="2">
    <source>
        <dbReference type="ARBA" id="ARBA00023098"/>
    </source>
</evidence>
<reference evidence="3 4" key="1">
    <citation type="submission" date="2020-03" db="EMBL/GenBank/DDBJ databases">
        <title>Dissostichus mawsoni Genome sequencing and assembly.</title>
        <authorList>
            <person name="Park H."/>
        </authorList>
    </citation>
    <scope>NUCLEOTIDE SEQUENCE [LARGE SCALE GENOMIC DNA]</scope>
    <source>
        <strain evidence="3">DM0001</strain>
        <tissue evidence="3">Muscle</tissue>
    </source>
</reference>
<evidence type="ECO:0000313" key="3">
    <source>
        <dbReference type="EMBL" id="KAF3843424.1"/>
    </source>
</evidence>
<evidence type="ECO:0000256" key="1">
    <source>
        <dbReference type="ARBA" id="ARBA00022801"/>
    </source>
</evidence>
<organism evidence="3 4">
    <name type="scientific">Dissostichus mawsoni</name>
    <name type="common">Antarctic cod</name>
    <dbReference type="NCBI Taxonomy" id="36200"/>
    <lineage>
        <taxon>Eukaryota</taxon>
        <taxon>Metazoa</taxon>
        <taxon>Chordata</taxon>
        <taxon>Craniata</taxon>
        <taxon>Vertebrata</taxon>
        <taxon>Euteleostomi</taxon>
        <taxon>Actinopterygii</taxon>
        <taxon>Neopterygii</taxon>
        <taxon>Teleostei</taxon>
        <taxon>Neoteleostei</taxon>
        <taxon>Acanthomorphata</taxon>
        <taxon>Eupercaria</taxon>
        <taxon>Perciformes</taxon>
        <taxon>Notothenioidei</taxon>
        <taxon>Nototheniidae</taxon>
        <taxon>Dissostichus</taxon>
    </lineage>
</organism>
<dbReference type="PANTHER" id="PTHR12187:SF12">
    <property type="entry name" value="PHOSPHATIDYLINOSITOL-3,4-BISPHOSPHATE 4-PHOSPHATASE"/>
    <property type="match status" value="1"/>
</dbReference>
<dbReference type="PANTHER" id="PTHR12187">
    <property type="entry name" value="AGAP000124-PA"/>
    <property type="match status" value="1"/>
</dbReference>
<evidence type="ECO:0000313" key="4">
    <source>
        <dbReference type="Proteomes" id="UP000518266"/>
    </source>
</evidence>
<dbReference type="AlphaFoldDB" id="A0A7J5Y1Y2"/>
<dbReference type="OrthoDB" id="8854284at2759"/>
<accession>A0A7J5Y1Y2</accession>
<dbReference type="GO" id="GO:0016316">
    <property type="term" value="F:phosphatidylinositol-3,4-bisphosphate 4-phosphatase activity"/>
    <property type="evidence" value="ECO:0007669"/>
    <property type="project" value="InterPro"/>
</dbReference>
<keyword evidence="1" id="KW-0378">Hydrolase</keyword>
<keyword evidence="2" id="KW-0443">Lipid metabolism</keyword>
<proteinExistence type="predicted"/>
<dbReference type="InterPro" id="IPR039034">
    <property type="entry name" value="INPP4"/>
</dbReference>
<protein>
    <submittedName>
        <fullName evidence="3">Uncharacterized protein</fullName>
    </submittedName>
</protein>
<gene>
    <name evidence="3" type="ORF">F7725_002273</name>
</gene>
<comment type="caution">
    <text evidence="3">The sequence shown here is derived from an EMBL/GenBank/DDBJ whole genome shotgun (WGS) entry which is preliminary data.</text>
</comment>
<dbReference type="EMBL" id="JAAKFY010000018">
    <property type="protein sequence ID" value="KAF3843424.1"/>
    <property type="molecule type" value="Genomic_DNA"/>
</dbReference>
<dbReference type="GO" id="GO:0005737">
    <property type="term" value="C:cytoplasm"/>
    <property type="evidence" value="ECO:0007669"/>
    <property type="project" value="TreeGrafter"/>
</dbReference>
<dbReference type="Proteomes" id="UP000518266">
    <property type="component" value="Unassembled WGS sequence"/>
</dbReference>
<keyword evidence="4" id="KW-1185">Reference proteome</keyword>
<sequence>MSGKERSPRHRPWSVYRANTFDLSAEMMGLALSGSSQDPDEPVLEFVSVACSELVTPSLDRKPTSFVAVSCTTPPQAFWTKHTQTEIIEELLQDKHHRLHLTLRSGENERVGNITVIAWQIEEKREQRAPVARLQRGDTVNGRVRKLFH</sequence>